<reference evidence="1 2" key="1">
    <citation type="submission" date="2018-06" db="EMBL/GenBank/DDBJ databases">
        <title>Genomic Encyclopedia of Type Strains, Phase III (KMG-III): the genomes of soil and plant-associated and newly described type strains.</title>
        <authorList>
            <person name="Whitman W."/>
        </authorList>
    </citation>
    <scope>NUCLEOTIDE SEQUENCE [LARGE SCALE GENOMIC DNA]</scope>
    <source>
        <strain evidence="1 2">CGMCC 1.12398</strain>
    </source>
</reference>
<keyword evidence="2" id="KW-1185">Reference proteome</keyword>
<dbReference type="Proteomes" id="UP000249620">
    <property type="component" value="Unassembled WGS sequence"/>
</dbReference>
<comment type="caution">
    <text evidence="1">The sequence shown here is derived from an EMBL/GenBank/DDBJ whole genome shotgun (WGS) entry which is preliminary data.</text>
</comment>
<dbReference type="RefSeq" id="WP_111567077.1">
    <property type="nucleotide sequence ID" value="NZ_QLMI01000005.1"/>
</dbReference>
<proteinExistence type="predicted"/>
<gene>
    <name evidence="1" type="ORF">B0I03_10549</name>
</gene>
<name>A0A327YMV5_9FLAO</name>
<evidence type="ECO:0000313" key="2">
    <source>
        <dbReference type="Proteomes" id="UP000249620"/>
    </source>
</evidence>
<dbReference type="EMBL" id="QLMI01000005">
    <property type="protein sequence ID" value="RAK21617.1"/>
    <property type="molecule type" value="Genomic_DNA"/>
</dbReference>
<dbReference type="AlphaFoldDB" id="A0A327YMV5"/>
<protein>
    <submittedName>
        <fullName evidence="1">Uncharacterized protein</fullName>
    </submittedName>
</protein>
<evidence type="ECO:0000313" key="1">
    <source>
        <dbReference type="EMBL" id="RAK21617.1"/>
    </source>
</evidence>
<organism evidence="1 2">
    <name type="scientific">Flavobacterium aquaticum</name>
    <dbReference type="NCBI Taxonomy" id="1236486"/>
    <lineage>
        <taxon>Bacteria</taxon>
        <taxon>Pseudomonadati</taxon>
        <taxon>Bacteroidota</taxon>
        <taxon>Flavobacteriia</taxon>
        <taxon>Flavobacteriales</taxon>
        <taxon>Flavobacteriaceae</taxon>
        <taxon>Flavobacterium</taxon>
    </lineage>
</organism>
<sequence length="371" mass="41888">MIIFNSDLLSTYNPAYNDSIVNFESTMTGITNCSITIGTNDFVVYPFNNVFKFNFKPVVTTLINQNGFKDSILPDLSGGDFIYNDASLQLTITPEFFVYNATTGETINKEYKFLKCVEQLPFYNQKVMAGNDIKVLLPSSNGVDYHLTYFEGYPADFAIQGLETGYTYSIKNSNTGIVSDTYTATTADVKRIFLSDGGNDTTIDGTLITTSNLNNLELWVNGFFKCNIKVKKIESRCGVYLKWFNSNGGYSYWLFDRYFNEVIKTKDLDDIQGVWDNLQNITSTSESLGKTATGTLQVNTQYTTQEKEYLLDLLKSPKVEMYINQEPFIQVDAFNFIGVKVSDASTTYNSKSRNNKLRVTVELPSINTITY</sequence>
<accession>A0A327YMV5</accession>